<feature type="transmembrane region" description="Helical" evidence="5">
    <location>
        <begin position="39"/>
        <end position="57"/>
    </location>
</feature>
<keyword evidence="8" id="KW-1185">Reference proteome</keyword>
<dbReference type="Proteomes" id="UP000216354">
    <property type="component" value="Unassembled WGS sequence"/>
</dbReference>
<keyword evidence="2 5" id="KW-0812">Transmembrane</keyword>
<gene>
    <name evidence="7" type="ORF">CAL27_02000</name>
</gene>
<feature type="transmembrane region" description="Helical" evidence="5">
    <location>
        <begin position="212"/>
        <end position="228"/>
    </location>
</feature>
<dbReference type="InterPro" id="IPR051533">
    <property type="entry name" value="WaaL-like"/>
</dbReference>
<feature type="transmembrane region" description="Helical" evidence="5">
    <location>
        <begin position="159"/>
        <end position="177"/>
    </location>
</feature>
<protein>
    <recommendedName>
        <fullName evidence="6">O-antigen ligase-related domain-containing protein</fullName>
    </recommendedName>
</protein>
<feature type="transmembrane region" description="Helical" evidence="5">
    <location>
        <begin position="341"/>
        <end position="363"/>
    </location>
</feature>
<accession>A0ABX4F3D6</accession>
<feature type="transmembrane region" description="Helical" evidence="5">
    <location>
        <begin position="12"/>
        <end position="33"/>
    </location>
</feature>
<feature type="domain" description="O-antigen ligase-related" evidence="6">
    <location>
        <begin position="197"/>
        <end position="352"/>
    </location>
</feature>
<comment type="subcellular location">
    <subcellularLocation>
        <location evidence="1">Membrane</location>
        <topology evidence="1">Multi-pass membrane protein</topology>
    </subcellularLocation>
</comment>
<evidence type="ECO:0000259" key="6">
    <source>
        <dbReference type="Pfam" id="PF04932"/>
    </source>
</evidence>
<name>A0ABX4F3D6_9BORD</name>
<feature type="transmembrane region" description="Helical" evidence="5">
    <location>
        <begin position="235"/>
        <end position="252"/>
    </location>
</feature>
<feature type="transmembrane region" description="Helical" evidence="5">
    <location>
        <begin position="189"/>
        <end position="206"/>
    </location>
</feature>
<comment type="caution">
    <text evidence="7">The sequence shown here is derived from an EMBL/GenBank/DDBJ whole genome shotgun (WGS) entry which is preliminary data.</text>
</comment>
<dbReference type="RefSeq" id="WP_094830619.1">
    <property type="nucleotide sequence ID" value="NZ_NEVR01000001.1"/>
</dbReference>
<evidence type="ECO:0000313" key="7">
    <source>
        <dbReference type="EMBL" id="OZI68269.1"/>
    </source>
</evidence>
<reference evidence="7 8" key="1">
    <citation type="submission" date="2017-05" db="EMBL/GenBank/DDBJ databases">
        <title>Complete and WGS of Bordetella genogroups.</title>
        <authorList>
            <person name="Spilker T."/>
            <person name="Lipuma J."/>
        </authorList>
    </citation>
    <scope>NUCLEOTIDE SEQUENCE [LARGE SCALE GENOMIC DNA]</scope>
    <source>
        <strain evidence="7 8">AU9795</strain>
    </source>
</reference>
<organism evidence="7 8">
    <name type="scientific">Bordetella genomosp. 1</name>
    <dbReference type="NCBI Taxonomy" id="1395607"/>
    <lineage>
        <taxon>Bacteria</taxon>
        <taxon>Pseudomonadati</taxon>
        <taxon>Pseudomonadota</taxon>
        <taxon>Betaproteobacteria</taxon>
        <taxon>Burkholderiales</taxon>
        <taxon>Alcaligenaceae</taxon>
        <taxon>Bordetella</taxon>
    </lineage>
</organism>
<dbReference type="InterPro" id="IPR007016">
    <property type="entry name" value="O-antigen_ligase-rel_domated"/>
</dbReference>
<dbReference type="PANTHER" id="PTHR37422:SF13">
    <property type="entry name" value="LIPOPOLYSACCHARIDE BIOSYNTHESIS PROTEIN PA4999-RELATED"/>
    <property type="match status" value="1"/>
</dbReference>
<dbReference type="Pfam" id="PF04932">
    <property type="entry name" value="Wzy_C"/>
    <property type="match status" value="1"/>
</dbReference>
<proteinExistence type="predicted"/>
<dbReference type="EMBL" id="NEVR01000001">
    <property type="protein sequence ID" value="OZI68269.1"/>
    <property type="molecule type" value="Genomic_DNA"/>
</dbReference>
<evidence type="ECO:0000256" key="2">
    <source>
        <dbReference type="ARBA" id="ARBA00022692"/>
    </source>
</evidence>
<evidence type="ECO:0000256" key="1">
    <source>
        <dbReference type="ARBA" id="ARBA00004141"/>
    </source>
</evidence>
<dbReference type="PANTHER" id="PTHR37422">
    <property type="entry name" value="TEICHURONIC ACID BIOSYNTHESIS PROTEIN TUAE"/>
    <property type="match status" value="1"/>
</dbReference>
<feature type="transmembrane region" description="Helical" evidence="5">
    <location>
        <begin position="69"/>
        <end position="89"/>
    </location>
</feature>
<evidence type="ECO:0000256" key="3">
    <source>
        <dbReference type="ARBA" id="ARBA00022989"/>
    </source>
</evidence>
<feature type="transmembrane region" description="Helical" evidence="5">
    <location>
        <begin position="405"/>
        <end position="423"/>
    </location>
</feature>
<feature type="transmembrane region" description="Helical" evidence="5">
    <location>
        <begin position="375"/>
        <end position="393"/>
    </location>
</feature>
<keyword evidence="3 5" id="KW-1133">Transmembrane helix</keyword>
<feature type="transmembrane region" description="Helical" evidence="5">
    <location>
        <begin position="126"/>
        <end position="147"/>
    </location>
</feature>
<sequence length="436" mass="47723">MKVVVQYLPPFLARLALAVAALLAIIPTLNMFARGGGSIAFYVAVLLALALCAIPAVRQSAAGIFRRDYFAFCLAMMLPLAGVLLSQAATDGWAASDVERALRLGPSVCLLLYALLRVEERDLQKVVPIVMLAGLMGAGYVITLALQDPGRPQTRAYNAVGYANLLMLFGAFALYSLKIRFTAWHRMEAVAKMGVTCLALFAVVLTQTRSTWIAFPVFCAIGVVLFLPRLRAWRVLAAVVAVSVTAAVVVFSDAELRDRADLAQQEIHECAVKQYPVNSSTCIRFQLWRAGWIMFQNDPWFGNGNGKRFAENLQSMRERGLVSDYVAQEFREPHNDVVMALASYGVLGLVGVLSIYIVPAVMFARRLRRFGEHSARAAAAMGLALCVGFVIFGQMELMFRSMRTVSMYAAMIALFLALSHPLAAKRSAIQAVPAKR</sequence>
<feature type="transmembrane region" description="Helical" evidence="5">
    <location>
        <begin position="101"/>
        <end position="119"/>
    </location>
</feature>
<keyword evidence="4 5" id="KW-0472">Membrane</keyword>
<evidence type="ECO:0000256" key="5">
    <source>
        <dbReference type="SAM" id="Phobius"/>
    </source>
</evidence>
<evidence type="ECO:0000313" key="8">
    <source>
        <dbReference type="Proteomes" id="UP000216354"/>
    </source>
</evidence>
<evidence type="ECO:0000256" key="4">
    <source>
        <dbReference type="ARBA" id="ARBA00023136"/>
    </source>
</evidence>